<gene>
    <name evidence="1" type="ORF">DYU11_00720</name>
</gene>
<evidence type="ECO:0000313" key="1">
    <source>
        <dbReference type="EMBL" id="RIV26877.1"/>
    </source>
</evidence>
<comment type="caution">
    <text evidence="1">The sequence shown here is derived from an EMBL/GenBank/DDBJ whole genome shotgun (WGS) entry which is preliminary data.</text>
</comment>
<keyword evidence="1" id="KW-0378">Hydrolase</keyword>
<dbReference type="GO" id="GO:0008967">
    <property type="term" value="F:phosphoglycolate phosphatase activity"/>
    <property type="evidence" value="ECO:0007669"/>
    <property type="project" value="TreeGrafter"/>
</dbReference>
<dbReference type="Gene3D" id="3.40.50.1000">
    <property type="entry name" value="HAD superfamily/HAD-like"/>
    <property type="match status" value="1"/>
</dbReference>
<dbReference type="InterPro" id="IPR023214">
    <property type="entry name" value="HAD_sf"/>
</dbReference>
<dbReference type="SFLD" id="SFLDS00003">
    <property type="entry name" value="Haloacid_Dehalogenase"/>
    <property type="match status" value="1"/>
</dbReference>
<proteinExistence type="predicted"/>
<dbReference type="OrthoDB" id="9807630at2"/>
<accession>A0A418MHH0</accession>
<evidence type="ECO:0000313" key="2">
    <source>
        <dbReference type="Proteomes" id="UP000283523"/>
    </source>
</evidence>
<dbReference type="GO" id="GO:0005829">
    <property type="term" value="C:cytosol"/>
    <property type="evidence" value="ECO:0007669"/>
    <property type="project" value="TreeGrafter"/>
</dbReference>
<name>A0A418MHH0_9BACT</name>
<protein>
    <submittedName>
        <fullName evidence="1">HAD family hydrolase</fullName>
    </submittedName>
</protein>
<dbReference type="AlphaFoldDB" id="A0A418MHH0"/>
<dbReference type="PANTHER" id="PTHR43434:SF13">
    <property type="entry name" value="PHOSPHOGLYCOLATE PHOSPHATASE"/>
    <property type="match status" value="1"/>
</dbReference>
<keyword evidence="2" id="KW-1185">Reference proteome</keyword>
<dbReference type="SUPFAM" id="SSF56784">
    <property type="entry name" value="HAD-like"/>
    <property type="match status" value="1"/>
</dbReference>
<dbReference type="InterPro" id="IPR023198">
    <property type="entry name" value="PGP-like_dom2"/>
</dbReference>
<dbReference type="InterPro" id="IPR041492">
    <property type="entry name" value="HAD_2"/>
</dbReference>
<sequence>MNYKLVIFDFDGTLANSFPFFVSNINVLAETYNFKRVEPDDIDTLRGLDARQMISLAGLPAWKIPFVARTFIRLMARSIDQITLFDGVSRLLTQLSANGVQLAIVSSNSKDNVRQVLGPDNAALIRHYECGTALFGKQRKFRKVMAKSGVAPSETLCVGDELRDIEAARLVHSAFGAVSWGFTRPDALQAQPNILFFKTVDDITSAVLGDQFANKPQTV</sequence>
<dbReference type="EMBL" id="QXED01000001">
    <property type="protein sequence ID" value="RIV26877.1"/>
    <property type="molecule type" value="Genomic_DNA"/>
</dbReference>
<dbReference type="PANTHER" id="PTHR43434">
    <property type="entry name" value="PHOSPHOGLYCOLATE PHOSPHATASE"/>
    <property type="match status" value="1"/>
</dbReference>
<dbReference type="GO" id="GO:0006281">
    <property type="term" value="P:DNA repair"/>
    <property type="evidence" value="ECO:0007669"/>
    <property type="project" value="TreeGrafter"/>
</dbReference>
<dbReference type="RefSeq" id="WP_119665734.1">
    <property type="nucleotide sequence ID" value="NZ_QXED01000001.1"/>
</dbReference>
<dbReference type="InterPro" id="IPR036412">
    <property type="entry name" value="HAD-like_sf"/>
</dbReference>
<dbReference type="Pfam" id="PF13419">
    <property type="entry name" value="HAD_2"/>
    <property type="match status" value="1"/>
</dbReference>
<dbReference type="SFLD" id="SFLDG01129">
    <property type="entry name" value="C1.5:_HAD__Beta-PGM__Phosphata"/>
    <property type="match status" value="1"/>
</dbReference>
<dbReference type="InterPro" id="IPR050155">
    <property type="entry name" value="HAD-like_hydrolase_sf"/>
</dbReference>
<dbReference type="Proteomes" id="UP000283523">
    <property type="component" value="Unassembled WGS sequence"/>
</dbReference>
<dbReference type="Gene3D" id="1.10.150.240">
    <property type="entry name" value="Putative phosphatase, domain 2"/>
    <property type="match status" value="1"/>
</dbReference>
<organism evidence="1 2">
    <name type="scientific">Fibrisoma montanum</name>
    <dbReference type="NCBI Taxonomy" id="2305895"/>
    <lineage>
        <taxon>Bacteria</taxon>
        <taxon>Pseudomonadati</taxon>
        <taxon>Bacteroidota</taxon>
        <taxon>Cytophagia</taxon>
        <taxon>Cytophagales</taxon>
        <taxon>Spirosomataceae</taxon>
        <taxon>Fibrisoma</taxon>
    </lineage>
</organism>
<reference evidence="1 2" key="1">
    <citation type="submission" date="2018-08" db="EMBL/GenBank/DDBJ databases">
        <title>Fibrisoma montanum sp. nov., isolated from Danxia mountain soil.</title>
        <authorList>
            <person name="Huang Y."/>
        </authorList>
    </citation>
    <scope>NUCLEOTIDE SEQUENCE [LARGE SCALE GENOMIC DNA]</scope>
    <source>
        <strain evidence="1 2">HYT19</strain>
    </source>
</reference>